<sequence>MACFFINGYNRIPVFAKFFFVVVTILFAFLSVTDGYGWWNLRTQVVVSNGLSPNTTLTFHCKSADDDLGEHKLPFEYIWSWWFYNNFWDTTLYWCNFWWEENGKHRQEGYQIYKTRRDYKRCGYYCRSSIRSDGVYGFTPKMKPYLKYKWP</sequence>
<evidence type="ECO:0000313" key="8">
    <source>
        <dbReference type="EMBL" id="MCL7027999.1"/>
    </source>
</evidence>
<evidence type="ECO:0000313" key="9">
    <source>
        <dbReference type="Proteomes" id="UP001177140"/>
    </source>
</evidence>
<gene>
    <name evidence="8" type="ORF">MKW94_000380</name>
</gene>
<evidence type="ECO:0000256" key="1">
    <source>
        <dbReference type="ARBA" id="ARBA00004613"/>
    </source>
</evidence>
<dbReference type="Proteomes" id="UP001177140">
    <property type="component" value="Unassembled WGS sequence"/>
</dbReference>
<feature type="transmembrane region" description="Helical" evidence="7">
    <location>
        <begin position="12"/>
        <end position="32"/>
    </location>
</feature>
<comment type="subcellular location">
    <subcellularLocation>
        <location evidence="1 6">Secreted</location>
    </subcellularLocation>
</comment>
<keyword evidence="9" id="KW-1185">Reference proteome</keyword>
<keyword evidence="5" id="KW-0732">Signal</keyword>
<name>A0AA41RWC9_PAPNU</name>
<dbReference type="GO" id="GO:0060320">
    <property type="term" value="P:rejection of self pollen"/>
    <property type="evidence" value="ECO:0007669"/>
    <property type="project" value="UniProtKB-KW"/>
</dbReference>
<accession>A0AA41RWC9</accession>
<keyword evidence="7" id="KW-0472">Membrane</keyword>
<protein>
    <recommendedName>
        <fullName evidence="6">S-protein homolog</fullName>
    </recommendedName>
</protein>
<keyword evidence="3 6" id="KW-0713">Self-incompatibility</keyword>
<dbReference type="GO" id="GO:0005576">
    <property type="term" value="C:extracellular region"/>
    <property type="evidence" value="ECO:0007669"/>
    <property type="project" value="UniProtKB-SubCell"/>
</dbReference>
<dbReference type="Pfam" id="PF05938">
    <property type="entry name" value="Self-incomp_S1"/>
    <property type="match status" value="1"/>
</dbReference>
<evidence type="ECO:0000256" key="6">
    <source>
        <dbReference type="RuleBase" id="RU367044"/>
    </source>
</evidence>
<dbReference type="AlphaFoldDB" id="A0AA41RWC9"/>
<evidence type="ECO:0000256" key="7">
    <source>
        <dbReference type="SAM" id="Phobius"/>
    </source>
</evidence>
<evidence type="ECO:0000256" key="4">
    <source>
        <dbReference type="ARBA" id="ARBA00022525"/>
    </source>
</evidence>
<evidence type="ECO:0000256" key="3">
    <source>
        <dbReference type="ARBA" id="ARBA00022471"/>
    </source>
</evidence>
<keyword evidence="7" id="KW-1133">Transmembrane helix</keyword>
<keyword evidence="4 6" id="KW-0964">Secreted</keyword>
<dbReference type="PANTHER" id="PTHR31232:SF18">
    <property type="entry name" value="S-PROTEIN HOMOLOG"/>
    <property type="match status" value="1"/>
</dbReference>
<comment type="caution">
    <text evidence="8">The sequence shown here is derived from an EMBL/GenBank/DDBJ whole genome shotgun (WGS) entry which is preliminary data.</text>
</comment>
<evidence type="ECO:0000256" key="5">
    <source>
        <dbReference type="ARBA" id="ARBA00022729"/>
    </source>
</evidence>
<evidence type="ECO:0000256" key="2">
    <source>
        <dbReference type="ARBA" id="ARBA00005581"/>
    </source>
</evidence>
<dbReference type="EMBL" id="JAJJMA010074576">
    <property type="protein sequence ID" value="MCL7027999.1"/>
    <property type="molecule type" value="Genomic_DNA"/>
</dbReference>
<comment type="similarity">
    <text evidence="2 6">Belongs to the plant self-incompatibility (S1) protein family.</text>
</comment>
<keyword evidence="7" id="KW-0812">Transmembrane</keyword>
<dbReference type="InterPro" id="IPR010264">
    <property type="entry name" value="Self-incomp_S1"/>
</dbReference>
<proteinExistence type="inferred from homology"/>
<dbReference type="PANTHER" id="PTHR31232">
    <property type="match status" value="1"/>
</dbReference>
<reference evidence="8" key="1">
    <citation type="submission" date="2022-03" db="EMBL/GenBank/DDBJ databases">
        <title>A functionally conserved STORR gene fusion in Papaver species that diverged 16.8 million years ago.</title>
        <authorList>
            <person name="Catania T."/>
        </authorList>
    </citation>
    <scope>NUCLEOTIDE SEQUENCE</scope>
    <source>
        <strain evidence="8">S-191538</strain>
    </source>
</reference>
<organism evidence="8 9">
    <name type="scientific">Papaver nudicaule</name>
    <name type="common">Iceland poppy</name>
    <dbReference type="NCBI Taxonomy" id="74823"/>
    <lineage>
        <taxon>Eukaryota</taxon>
        <taxon>Viridiplantae</taxon>
        <taxon>Streptophyta</taxon>
        <taxon>Embryophyta</taxon>
        <taxon>Tracheophyta</taxon>
        <taxon>Spermatophyta</taxon>
        <taxon>Magnoliopsida</taxon>
        <taxon>Ranunculales</taxon>
        <taxon>Papaveraceae</taxon>
        <taxon>Papaveroideae</taxon>
        <taxon>Papaver</taxon>
    </lineage>
</organism>